<protein>
    <submittedName>
        <fullName evidence="2">Replication initiator protein</fullName>
    </submittedName>
</protein>
<evidence type="ECO:0000259" key="1">
    <source>
        <dbReference type="Pfam" id="PF23343"/>
    </source>
</evidence>
<name>A0A976R7J8_9VIRU</name>
<dbReference type="Pfam" id="PF23343">
    <property type="entry name" value="REP_ORF2-G2P"/>
    <property type="match status" value="1"/>
</dbReference>
<proteinExistence type="predicted"/>
<feature type="domain" description="Replication-associated protein ORF2/G2P" evidence="1">
    <location>
        <begin position="95"/>
        <end position="214"/>
    </location>
</feature>
<reference evidence="2" key="1">
    <citation type="submission" date="2022-02" db="EMBL/GenBank/DDBJ databases">
        <title>Towards deciphering the DNA virus diversity associated with rodent species in the families Cricetidae and Heteromyidae.</title>
        <authorList>
            <person name="Lund M."/>
            <person name="Larsen B.B."/>
            <person name="Gryseels S."/>
            <person name="Kraberger S."/>
            <person name="Rowsey D.M."/>
            <person name="Steger L."/>
            <person name="Yule K.M."/>
            <person name="Upham N.S."/>
            <person name="Worobey M."/>
            <person name="Van Doorslaer K."/>
            <person name="Varsani A."/>
        </authorList>
    </citation>
    <scope>NUCLEOTIDE SEQUENCE</scope>
    <source>
        <strain evidence="2">UA06Rod_20</strain>
    </source>
</reference>
<organism evidence="2">
    <name type="scientific">Dipodfec virus UA06Rod_20</name>
    <dbReference type="NCBI Taxonomy" id="2929320"/>
    <lineage>
        <taxon>Viruses</taxon>
        <taxon>Monodnaviria</taxon>
        <taxon>Sangervirae</taxon>
        <taxon>Phixviricota</taxon>
        <taxon>Malgrandaviricetes</taxon>
        <taxon>Petitvirales</taxon>
        <taxon>Microviridae</taxon>
    </lineage>
</organism>
<evidence type="ECO:0000313" key="2">
    <source>
        <dbReference type="EMBL" id="UPW41382.1"/>
    </source>
</evidence>
<sequence length="337" mass="39936">MLLLWLDVEEEELDVFVVIVFLVVVSDCSMDCLHPIYLDDPDFFEYNCYCRDNGFGYRVKKIAVPCGKCPSCVYSTAQEWRVRIDEEFRNSTNALFVTLTYNDESLPLSVGTTYSGERVVVPSVCKRDVQLFLKRLRSYYNSDSIRYFIVSEYGPSTLRPHYHGILFNIPGFNPRNQKSLCKVSEIIGEKWDNGFVKCDIVNPARIGYVTKYICSTMDLPCEYVKPFRLMSRRPALGISYLDRLDRIDWHKNNLACYVPDGSYKLRMPRYYKRHIFDDDEMLMIRQLADERRMQEHLAYDNDQYRAEFYAGVDRRRDKIDKFIRNFNNKYVKKRKDL</sequence>
<dbReference type="EMBL" id="OM869587">
    <property type="protein sequence ID" value="UPW41382.1"/>
    <property type="molecule type" value="Genomic_DNA"/>
</dbReference>
<dbReference type="InterPro" id="IPR056906">
    <property type="entry name" value="ORF2/G2P_dom"/>
</dbReference>
<accession>A0A976R7J8</accession>